<organism evidence="2 3">
    <name type="scientific">Cavenderia fasciculata</name>
    <name type="common">Slime mold</name>
    <name type="synonym">Dictyostelium fasciculatum</name>
    <dbReference type="NCBI Taxonomy" id="261658"/>
    <lineage>
        <taxon>Eukaryota</taxon>
        <taxon>Amoebozoa</taxon>
        <taxon>Evosea</taxon>
        <taxon>Eumycetozoa</taxon>
        <taxon>Dictyostelia</taxon>
        <taxon>Acytosteliales</taxon>
        <taxon>Cavenderiaceae</taxon>
        <taxon>Cavenderia</taxon>
    </lineage>
</organism>
<dbReference type="RefSeq" id="XP_004355081.1">
    <property type="nucleotide sequence ID" value="XM_004355029.1"/>
</dbReference>
<evidence type="ECO:0000313" key="3">
    <source>
        <dbReference type="Proteomes" id="UP000007797"/>
    </source>
</evidence>
<dbReference type="OMA" id="PCFGTFD"/>
<protein>
    <submittedName>
        <fullName evidence="2">Uncharacterized protein</fullName>
    </submittedName>
</protein>
<dbReference type="OrthoDB" id="18152at2759"/>
<gene>
    <name evidence="2" type="ORF">DFA_07585</name>
</gene>
<feature type="transmembrane region" description="Helical" evidence="1">
    <location>
        <begin position="41"/>
        <end position="58"/>
    </location>
</feature>
<evidence type="ECO:0000313" key="2">
    <source>
        <dbReference type="EMBL" id="EGG16607.1"/>
    </source>
</evidence>
<keyword evidence="1" id="KW-0812">Transmembrane</keyword>
<keyword evidence="1" id="KW-1133">Transmembrane helix</keyword>
<keyword evidence="3" id="KW-1185">Reference proteome</keyword>
<dbReference type="AlphaFoldDB" id="F4Q621"/>
<dbReference type="GeneID" id="14868806"/>
<name>F4Q621_CACFS</name>
<dbReference type="EMBL" id="GL883021">
    <property type="protein sequence ID" value="EGG16607.1"/>
    <property type="molecule type" value="Genomic_DNA"/>
</dbReference>
<keyword evidence="1" id="KW-0472">Membrane</keyword>
<reference evidence="3" key="1">
    <citation type="journal article" date="2011" name="Genome Res.">
        <title>Phylogeny-wide analysis of social amoeba genomes highlights ancient origins for complex intercellular communication.</title>
        <authorList>
            <person name="Heidel A.J."/>
            <person name="Lawal H.M."/>
            <person name="Felder M."/>
            <person name="Schilde C."/>
            <person name="Helps N.R."/>
            <person name="Tunggal B."/>
            <person name="Rivero F."/>
            <person name="John U."/>
            <person name="Schleicher M."/>
            <person name="Eichinger L."/>
            <person name="Platzer M."/>
            <person name="Noegel A.A."/>
            <person name="Schaap P."/>
            <person name="Gloeckner G."/>
        </authorList>
    </citation>
    <scope>NUCLEOTIDE SEQUENCE [LARGE SCALE GENOMIC DNA]</scope>
    <source>
        <strain evidence="3">SH3</strain>
    </source>
</reference>
<dbReference type="Proteomes" id="UP000007797">
    <property type="component" value="Unassembled WGS sequence"/>
</dbReference>
<proteinExistence type="predicted"/>
<accession>F4Q621</accession>
<dbReference type="KEGG" id="dfa:DFA_07585"/>
<sequence>MTRKEIIKSFRERGSGKVNLTDFCLEAFSYLFNTNKYQHRMRIIFTFVLLAICHILAFEQKIQPDVIQQISITSLSDQATLELAPLSTDTSFKLQGKVIPCWGAFDTYVGLGNVPTPTDNAFSKNWSSIGQTETEVAFEFKNVVSNTTVYLQLNALDKTYIVGKPFASFEVYLGSNVFGAQWPTPGDNGQISITLDDGGKSAFITLTATDNDTDTYEVYTYAGELPEGAFTFSSCGVRAYATKQNNILVESSGNQKKISFSGLDPSVPTYATVIVTRANYSSNYGSAIFNSSNILKSSISLLLLSVLLVFLFI</sequence>
<evidence type="ECO:0000256" key="1">
    <source>
        <dbReference type="SAM" id="Phobius"/>
    </source>
</evidence>